<dbReference type="EMBL" id="JAPDGR010005273">
    <property type="protein sequence ID" value="KAJ2966110.1"/>
    <property type="molecule type" value="Genomic_DNA"/>
</dbReference>
<name>A0ACC1MGH2_9PEZI</name>
<keyword evidence="2" id="KW-1185">Reference proteome</keyword>
<dbReference type="Proteomes" id="UP001143856">
    <property type="component" value="Unassembled WGS sequence"/>
</dbReference>
<proteinExistence type="predicted"/>
<gene>
    <name evidence="1" type="ORF">NUW58_g10743</name>
</gene>
<reference evidence="1" key="1">
    <citation type="submission" date="2022-10" db="EMBL/GenBank/DDBJ databases">
        <title>Genome Sequence of Xylaria curta.</title>
        <authorList>
            <person name="Buettner E."/>
        </authorList>
    </citation>
    <scope>NUCLEOTIDE SEQUENCE</scope>
    <source>
        <strain evidence="1">Babe10</strain>
    </source>
</reference>
<evidence type="ECO:0000313" key="2">
    <source>
        <dbReference type="Proteomes" id="UP001143856"/>
    </source>
</evidence>
<sequence>MDSQVLRTSANHATAEKRRRPEKGIFAGHRVITNHRVTHGVPEVAQGGLAVVMQERRLPALRFLPTPFCMSLPLVSFPIPPIAKRHLTHMGVVPAQRLLSSSYLPHRRLTEGRITRHARGSRPSVSASASCGTIR</sequence>
<organism evidence="1 2">
    <name type="scientific">Xylaria curta</name>
    <dbReference type="NCBI Taxonomy" id="42375"/>
    <lineage>
        <taxon>Eukaryota</taxon>
        <taxon>Fungi</taxon>
        <taxon>Dikarya</taxon>
        <taxon>Ascomycota</taxon>
        <taxon>Pezizomycotina</taxon>
        <taxon>Sordariomycetes</taxon>
        <taxon>Xylariomycetidae</taxon>
        <taxon>Xylariales</taxon>
        <taxon>Xylariaceae</taxon>
        <taxon>Xylaria</taxon>
    </lineage>
</organism>
<evidence type="ECO:0000313" key="1">
    <source>
        <dbReference type="EMBL" id="KAJ2966110.1"/>
    </source>
</evidence>
<protein>
    <submittedName>
        <fullName evidence="1">Uncharacterized protein</fullName>
    </submittedName>
</protein>
<accession>A0ACC1MGH2</accession>
<comment type="caution">
    <text evidence="1">The sequence shown here is derived from an EMBL/GenBank/DDBJ whole genome shotgun (WGS) entry which is preliminary data.</text>
</comment>